<dbReference type="EMBL" id="MFEK01000002">
    <property type="protein sequence ID" value="OGE79469.1"/>
    <property type="molecule type" value="Genomic_DNA"/>
</dbReference>
<organism evidence="2 3">
    <name type="scientific">Candidatus Doudnabacteria bacterium RIFCSPHIGHO2_01_FULL_46_14</name>
    <dbReference type="NCBI Taxonomy" id="1817824"/>
    <lineage>
        <taxon>Bacteria</taxon>
        <taxon>Candidatus Doudnaibacteriota</taxon>
    </lineage>
</organism>
<name>A0A1F5NP56_9BACT</name>
<protein>
    <submittedName>
        <fullName evidence="2">Uncharacterized protein</fullName>
    </submittedName>
</protein>
<dbReference type="Proteomes" id="UP000176864">
    <property type="component" value="Unassembled WGS sequence"/>
</dbReference>
<gene>
    <name evidence="2" type="ORF">A2751_01480</name>
</gene>
<accession>A0A1F5NP56</accession>
<evidence type="ECO:0000313" key="2">
    <source>
        <dbReference type="EMBL" id="OGE79469.1"/>
    </source>
</evidence>
<reference evidence="2 3" key="1">
    <citation type="journal article" date="2016" name="Nat. Commun.">
        <title>Thousands of microbial genomes shed light on interconnected biogeochemical processes in an aquifer system.</title>
        <authorList>
            <person name="Anantharaman K."/>
            <person name="Brown C.T."/>
            <person name="Hug L.A."/>
            <person name="Sharon I."/>
            <person name="Castelle C.J."/>
            <person name="Probst A.J."/>
            <person name="Thomas B.C."/>
            <person name="Singh A."/>
            <person name="Wilkins M.J."/>
            <person name="Karaoz U."/>
            <person name="Brodie E.L."/>
            <person name="Williams K.H."/>
            <person name="Hubbard S.S."/>
            <person name="Banfield J.F."/>
        </authorList>
    </citation>
    <scope>NUCLEOTIDE SEQUENCE [LARGE SCALE GENOMIC DNA]</scope>
</reference>
<sequence length="124" mass="14018">MFMNEIATARDSLHELCVNAIQNRWGIIKDPLREQRSLRASIQFQNERLVTEIAFALWLLNKGKMKPEDMRKVATKLEEMKLPDEFNAQPIINKLKTDADALEAKTSKPTTDSEGFGIGEGITG</sequence>
<evidence type="ECO:0000313" key="3">
    <source>
        <dbReference type="Proteomes" id="UP000176864"/>
    </source>
</evidence>
<proteinExistence type="predicted"/>
<comment type="caution">
    <text evidence="2">The sequence shown here is derived from an EMBL/GenBank/DDBJ whole genome shotgun (WGS) entry which is preliminary data.</text>
</comment>
<feature type="region of interest" description="Disordered" evidence="1">
    <location>
        <begin position="103"/>
        <end position="124"/>
    </location>
</feature>
<dbReference type="AlphaFoldDB" id="A0A1F5NP56"/>
<evidence type="ECO:0000256" key="1">
    <source>
        <dbReference type="SAM" id="MobiDB-lite"/>
    </source>
</evidence>